<proteinExistence type="predicted"/>
<dbReference type="Gene3D" id="3.30.565.10">
    <property type="entry name" value="Histidine kinase-like ATPase, C-terminal domain"/>
    <property type="match status" value="1"/>
</dbReference>
<evidence type="ECO:0000256" key="4">
    <source>
        <dbReference type="SAM" id="Phobius"/>
    </source>
</evidence>
<feature type="transmembrane region" description="Helical" evidence="4">
    <location>
        <begin position="131"/>
        <end position="157"/>
    </location>
</feature>
<feature type="transmembrane region" description="Helical" evidence="4">
    <location>
        <begin position="274"/>
        <end position="294"/>
    </location>
</feature>
<feature type="domain" description="Histidine kinase/HSP90-like ATPase" evidence="5">
    <location>
        <begin position="562"/>
        <end position="656"/>
    </location>
</feature>
<feature type="transmembrane region" description="Helical" evidence="4">
    <location>
        <begin position="322"/>
        <end position="340"/>
    </location>
</feature>
<feature type="transmembrane region" description="Helical" evidence="4">
    <location>
        <begin position="75"/>
        <end position="93"/>
    </location>
</feature>
<dbReference type="PANTHER" id="PTHR24421:SF61">
    <property type="entry name" value="OXYGEN SENSOR HISTIDINE KINASE NREB"/>
    <property type="match status" value="1"/>
</dbReference>
<dbReference type="SUPFAM" id="SSF55874">
    <property type="entry name" value="ATPase domain of HSP90 chaperone/DNA topoisomerase II/histidine kinase"/>
    <property type="match status" value="1"/>
</dbReference>
<evidence type="ECO:0000256" key="1">
    <source>
        <dbReference type="ARBA" id="ARBA00022679"/>
    </source>
</evidence>
<keyword evidence="7" id="KW-1185">Reference proteome</keyword>
<feature type="transmembrane region" description="Helical" evidence="4">
    <location>
        <begin position="300"/>
        <end position="317"/>
    </location>
</feature>
<dbReference type="InterPro" id="IPR003594">
    <property type="entry name" value="HATPase_dom"/>
</dbReference>
<dbReference type="PANTHER" id="PTHR24421">
    <property type="entry name" value="NITRATE/NITRITE SENSOR PROTEIN NARX-RELATED"/>
    <property type="match status" value="1"/>
</dbReference>
<feature type="transmembrane region" description="Helical" evidence="4">
    <location>
        <begin position="245"/>
        <end position="267"/>
    </location>
</feature>
<feature type="transmembrane region" description="Helical" evidence="4">
    <location>
        <begin position="99"/>
        <end position="119"/>
    </location>
</feature>
<dbReference type="EMBL" id="BAAAQD010000048">
    <property type="protein sequence ID" value="GAA1572258.1"/>
    <property type="molecule type" value="Genomic_DNA"/>
</dbReference>
<feature type="transmembrane region" description="Helical" evidence="4">
    <location>
        <begin position="54"/>
        <end position="70"/>
    </location>
</feature>
<dbReference type="Pfam" id="PF02518">
    <property type="entry name" value="HATPase_c"/>
    <property type="match status" value="1"/>
</dbReference>
<evidence type="ECO:0000313" key="7">
    <source>
        <dbReference type="Proteomes" id="UP001501470"/>
    </source>
</evidence>
<keyword evidence="4" id="KW-0472">Membrane</keyword>
<gene>
    <name evidence="6" type="ORF">GCM10009827_112840</name>
</gene>
<feature type="transmembrane region" description="Helical" evidence="4">
    <location>
        <begin position="429"/>
        <end position="448"/>
    </location>
</feature>
<evidence type="ECO:0000313" key="6">
    <source>
        <dbReference type="EMBL" id="GAA1572258.1"/>
    </source>
</evidence>
<comment type="caution">
    <text evidence="6">The sequence shown here is derived from an EMBL/GenBank/DDBJ whole genome shotgun (WGS) entry which is preliminary data.</text>
</comment>
<keyword evidence="3" id="KW-0902">Two-component regulatory system</keyword>
<keyword evidence="1" id="KW-0808">Transferase</keyword>
<keyword evidence="4" id="KW-1133">Transmembrane helix</keyword>
<keyword evidence="4" id="KW-0812">Transmembrane</keyword>
<sequence length="658" mass="67480">MIIYMHERTLRWWIALAGLGGGLLVAVVQSSHGGGFSPRLGVQGPDAYYGPDPYTPLIPTAATVLALCLLRWWPYLLTVGGLLCVPIAWPDLVPYPDTMIFYHLSSAAFPLLAIGALGAAQRLLCTGAPGLGAAVAGLVIGFGLFGQALPGTIYQFMDPALPIWRGLLVVAGLAAVAPATWWWRRGDPAAVGLPDEKAWSWKRLRPIVTGGLVALVALPFAMLSTERLADLLGVSWRTLANSPNARTAILGGMTLAAAVVLATLAGVWSLAGALTAATAQIAVSAPLAIALLATRDAGPARWSAALLGVAIGVAAAATRWRVAATVALTVGAATCLFIAFSGTSGDPQKLAGQYGATPALLMIVLVTGAATAVAGATAPVLAPRGTLPAVLGPIAGVLVVAGVKTAPVIDLGGAAPRSIGTTLRLDTAGILLLVSAAAIGGLGIAHHLSERWAERKQAELIRQEAAAAERDRLARPIHDGVLQVLAMVQREGSELGGAGAQLAALAGEQEVALRNLLSGNPAPPGTGTEADLRARLTGLSSPTVDVAAPVDPVMLPAAPAAELFAAVQAALDNVRQHAGPGARAWILLEDEDDGVRVTVRDDGAGFEPHRLRDAALAGRLGVEQSIRGRIHDLGGTATVKSRPGIGTEVELWVPFPAR</sequence>
<dbReference type="InterPro" id="IPR036890">
    <property type="entry name" value="HATPase_C_sf"/>
</dbReference>
<organism evidence="6 7">
    <name type="scientific">Dactylosporangium maewongense</name>
    <dbReference type="NCBI Taxonomy" id="634393"/>
    <lineage>
        <taxon>Bacteria</taxon>
        <taxon>Bacillati</taxon>
        <taxon>Actinomycetota</taxon>
        <taxon>Actinomycetes</taxon>
        <taxon>Micromonosporales</taxon>
        <taxon>Micromonosporaceae</taxon>
        <taxon>Dactylosporangium</taxon>
    </lineage>
</organism>
<accession>A0ABN2D943</accession>
<dbReference type="InterPro" id="IPR050482">
    <property type="entry name" value="Sensor_HK_TwoCompSys"/>
</dbReference>
<dbReference type="Proteomes" id="UP001501470">
    <property type="component" value="Unassembled WGS sequence"/>
</dbReference>
<dbReference type="CDD" id="cd16917">
    <property type="entry name" value="HATPase_UhpB-NarQ-NarX-like"/>
    <property type="match status" value="1"/>
</dbReference>
<evidence type="ECO:0000259" key="5">
    <source>
        <dbReference type="Pfam" id="PF02518"/>
    </source>
</evidence>
<feature type="transmembrane region" description="Helical" evidence="4">
    <location>
        <begin position="204"/>
        <end position="225"/>
    </location>
</feature>
<feature type="transmembrane region" description="Helical" evidence="4">
    <location>
        <begin position="163"/>
        <end position="183"/>
    </location>
</feature>
<evidence type="ECO:0000256" key="2">
    <source>
        <dbReference type="ARBA" id="ARBA00022777"/>
    </source>
</evidence>
<reference evidence="6 7" key="1">
    <citation type="journal article" date="2019" name="Int. J. Syst. Evol. Microbiol.">
        <title>The Global Catalogue of Microorganisms (GCM) 10K type strain sequencing project: providing services to taxonomists for standard genome sequencing and annotation.</title>
        <authorList>
            <consortium name="The Broad Institute Genomics Platform"/>
            <consortium name="The Broad Institute Genome Sequencing Center for Infectious Disease"/>
            <person name="Wu L."/>
            <person name="Ma J."/>
        </authorList>
    </citation>
    <scope>NUCLEOTIDE SEQUENCE [LARGE SCALE GENOMIC DNA]</scope>
    <source>
        <strain evidence="6 7">JCM 15933</strain>
    </source>
</reference>
<name>A0ABN2D943_9ACTN</name>
<feature type="transmembrane region" description="Helical" evidence="4">
    <location>
        <begin position="360"/>
        <end position="382"/>
    </location>
</feature>
<keyword evidence="2" id="KW-0418">Kinase</keyword>
<feature type="transmembrane region" description="Helical" evidence="4">
    <location>
        <begin position="389"/>
        <end position="409"/>
    </location>
</feature>
<protein>
    <recommendedName>
        <fullName evidence="5">Histidine kinase/HSP90-like ATPase domain-containing protein</fullName>
    </recommendedName>
</protein>
<evidence type="ECO:0000256" key="3">
    <source>
        <dbReference type="ARBA" id="ARBA00023012"/>
    </source>
</evidence>